<proteinExistence type="predicted"/>
<dbReference type="InterPro" id="IPR017853">
    <property type="entry name" value="GH"/>
</dbReference>
<dbReference type="InterPro" id="IPR025277">
    <property type="entry name" value="Apiosidase-like_cat_dom"/>
</dbReference>
<feature type="domain" description="Apiosidase-like catalytic" evidence="3">
    <location>
        <begin position="105"/>
        <end position="425"/>
    </location>
</feature>
<dbReference type="Pfam" id="PF12904">
    <property type="entry name" value="Collagen_bind_2"/>
    <property type="match status" value="1"/>
</dbReference>
<gene>
    <name evidence="4" type="ORF">CLV98_102247</name>
</gene>
<keyword evidence="1" id="KW-0812">Transmembrane</keyword>
<keyword evidence="1" id="KW-1133">Transmembrane helix</keyword>
<dbReference type="EMBL" id="QGDT01000002">
    <property type="protein sequence ID" value="PWJ59414.1"/>
    <property type="molecule type" value="Genomic_DNA"/>
</dbReference>
<dbReference type="Gene3D" id="3.20.20.80">
    <property type="entry name" value="Glycosidases"/>
    <property type="match status" value="1"/>
</dbReference>
<dbReference type="InterPro" id="IPR024749">
    <property type="entry name" value="Collagen-bd_put"/>
</dbReference>
<feature type="transmembrane region" description="Helical" evidence="1">
    <location>
        <begin position="20"/>
        <end position="42"/>
    </location>
</feature>
<protein>
    <submittedName>
        <fullName evidence="4">Collagenase-like protein with putative collagen-binding domain</fullName>
    </submittedName>
</protein>
<keyword evidence="5" id="KW-1185">Reference proteome</keyword>
<evidence type="ECO:0000313" key="4">
    <source>
        <dbReference type="EMBL" id="PWJ59414.1"/>
    </source>
</evidence>
<accession>A0A316AQF9</accession>
<dbReference type="Proteomes" id="UP000245880">
    <property type="component" value="Unassembled WGS sequence"/>
</dbReference>
<organism evidence="4 5">
    <name type="scientific">Dyadobacter jejuensis</name>
    <dbReference type="NCBI Taxonomy" id="1082580"/>
    <lineage>
        <taxon>Bacteria</taxon>
        <taxon>Pseudomonadati</taxon>
        <taxon>Bacteroidota</taxon>
        <taxon>Cytophagia</taxon>
        <taxon>Cytophagales</taxon>
        <taxon>Spirosomataceae</taxon>
        <taxon>Dyadobacter</taxon>
    </lineage>
</organism>
<dbReference type="Pfam" id="PF13204">
    <property type="entry name" value="Apiosidase"/>
    <property type="match status" value="1"/>
</dbReference>
<keyword evidence="1" id="KW-0472">Membrane</keyword>
<feature type="transmembrane region" description="Helical" evidence="1">
    <location>
        <begin position="77"/>
        <end position="95"/>
    </location>
</feature>
<evidence type="ECO:0000313" key="5">
    <source>
        <dbReference type="Proteomes" id="UP000245880"/>
    </source>
</evidence>
<evidence type="ECO:0000259" key="2">
    <source>
        <dbReference type="Pfam" id="PF12904"/>
    </source>
</evidence>
<evidence type="ECO:0000256" key="1">
    <source>
        <dbReference type="SAM" id="Phobius"/>
    </source>
</evidence>
<name>A0A316AQF9_9BACT</name>
<dbReference type="SUPFAM" id="SSF51445">
    <property type="entry name" value="(Trans)glycosidases"/>
    <property type="match status" value="1"/>
</dbReference>
<dbReference type="PANTHER" id="PTHR37836">
    <property type="entry name" value="LMO1036 PROTEIN"/>
    <property type="match status" value="1"/>
</dbReference>
<sequence length="533" mass="61318">MHFLRQASFVFSVSSICPTFLFLKLFLSFYSASTPYFLLVLFKNKLSLYYNRSPHSHLSDFFDASLGKPFKQYRPKMKLILAFLISLSILTSGYSQSLPLLKVGKDQHYIVTENDHPFFWLGDTAWELIHRSSREEVDLYLSDRANKGFTVIQTVILAEFNGLKTPNAYGDTPLLNNDPSKLNEAYFTHVDYVIEKAHELGLYIALLPTWGDKFNKKWGTGPEIFSPENAHTYGQLLAQRYLKHPNLVWVLGGDRPLENETHLAIVRAMAQGIGEVDRQHLMTFHPVGEKKATDYVDDPWLDIDMFQSGHSSMAQEYRYVWESRKSSKPRPIINGEARYENIPDRFWLHKDYGWLDDADVRVSAYWSMLAGSAGYTYGCNDIWQMYDGVREPVIQARTGWQTALQLPGALQMSYMKRIFERLPWQKMIPAQEMLLNKGVEDASYTLCSMGSDRRFVLAYTPLGLPIDVDLTKMDSKRFNAYWFNPRNGQTSRIGQFDSSSSHAFKPWASGRGSDFLLILTAENHPFDPSNERN</sequence>
<comment type="caution">
    <text evidence="4">The sequence shown here is derived from an EMBL/GenBank/DDBJ whole genome shotgun (WGS) entry which is preliminary data.</text>
</comment>
<evidence type="ECO:0000259" key="3">
    <source>
        <dbReference type="Pfam" id="PF13204"/>
    </source>
</evidence>
<reference evidence="4 5" key="1">
    <citation type="submission" date="2018-03" db="EMBL/GenBank/DDBJ databases">
        <title>Genomic Encyclopedia of Archaeal and Bacterial Type Strains, Phase II (KMG-II): from individual species to whole genera.</title>
        <authorList>
            <person name="Goeker M."/>
        </authorList>
    </citation>
    <scope>NUCLEOTIDE SEQUENCE [LARGE SCALE GENOMIC DNA]</scope>
    <source>
        <strain evidence="4 5">DSM 100346</strain>
    </source>
</reference>
<dbReference type="PANTHER" id="PTHR37836:SF3">
    <property type="entry name" value="ENDOGLUCANASE"/>
    <property type="match status" value="1"/>
</dbReference>
<feature type="domain" description="Putative collagen-binding" evidence="2">
    <location>
        <begin position="428"/>
        <end position="519"/>
    </location>
</feature>
<dbReference type="AlphaFoldDB" id="A0A316AQF9"/>